<gene>
    <name evidence="2" type="ORF">I2F25_07020</name>
</gene>
<sequence>MEDQQPCPCGGGLYTECCLPLHLGQQKAKNAEQLMRSRYSAFVKQQINYIIDTTALEQQKYLVYGDLLSWSQETDWKSLDVIAYDYPIDKNHASVEFKAYYLVEGQTKAHHEKSFFVSHQSTWYFLDPTVEIAYTMKQACICGSHKKFKHCCAKYL</sequence>
<dbReference type="SUPFAM" id="SSF103642">
    <property type="entry name" value="Sec-C motif"/>
    <property type="match status" value="1"/>
</dbReference>
<dbReference type="Pfam" id="PF02810">
    <property type="entry name" value="SEC-C"/>
    <property type="match status" value="1"/>
</dbReference>
<dbReference type="Proteomes" id="UP001339883">
    <property type="component" value="Unassembled WGS sequence"/>
</dbReference>
<dbReference type="SUPFAM" id="SSF54427">
    <property type="entry name" value="NTF2-like"/>
    <property type="match status" value="1"/>
</dbReference>
<evidence type="ECO:0000313" key="2">
    <source>
        <dbReference type="EMBL" id="MEB5476795.1"/>
    </source>
</evidence>
<evidence type="ECO:0000259" key="1">
    <source>
        <dbReference type="Pfam" id="PF17775"/>
    </source>
</evidence>
<dbReference type="Pfam" id="PF17775">
    <property type="entry name" value="YchJ_M-like"/>
    <property type="match status" value="1"/>
</dbReference>
<feature type="domain" description="YchJ-like middle NTF2-like" evidence="1">
    <location>
        <begin position="30"/>
        <end position="127"/>
    </location>
</feature>
<dbReference type="PANTHER" id="PTHR33747">
    <property type="entry name" value="UPF0225 PROTEIN SCO1677"/>
    <property type="match status" value="1"/>
</dbReference>
<keyword evidence="3" id="KW-1185">Reference proteome</keyword>
<name>A0ABU6DSJ3_9GAMM</name>
<dbReference type="InterPro" id="IPR032710">
    <property type="entry name" value="NTF2-like_dom_sf"/>
</dbReference>
<dbReference type="Gene3D" id="3.10.450.50">
    <property type="match status" value="1"/>
</dbReference>
<dbReference type="InterPro" id="IPR048469">
    <property type="entry name" value="YchJ-like_M"/>
</dbReference>
<proteinExistence type="predicted"/>
<evidence type="ECO:0000313" key="3">
    <source>
        <dbReference type="Proteomes" id="UP001339883"/>
    </source>
</evidence>
<dbReference type="EMBL" id="VTDN01000004">
    <property type="protein sequence ID" value="MEB5476795.1"/>
    <property type="molecule type" value="Genomic_DNA"/>
</dbReference>
<dbReference type="NCBIfam" id="NF002486">
    <property type="entry name" value="PRK01752.1"/>
    <property type="match status" value="1"/>
</dbReference>
<dbReference type="InterPro" id="IPR004027">
    <property type="entry name" value="SEC_C_motif"/>
</dbReference>
<protein>
    <submittedName>
        <fullName evidence="2">YchJ family protein</fullName>
    </submittedName>
</protein>
<organism evidence="2 3">
    <name type="scientific">Acinetobacter pollinis</name>
    <dbReference type="NCBI Taxonomy" id="2605270"/>
    <lineage>
        <taxon>Bacteria</taxon>
        <taxon>Pseudomonadati</taxon>
        <taxon>Pseudomonadota</taxon>
        <taxon>Gammaproteobacteria</taxon>
        <taxon>Moraxellales</taxon>
        <taxon>Moraxellaceae</taxon>
        <taxon>Acinetobacter</taxon>
    </lineage>
</organism>
<dbReference type="RefSeq" id="WP_277094819.1">
    <property type="nucleotide sequence ID" value="NZ_VTDN01000004.1"/>
</dbReference>
<reference evidence="2 3" key="1">
    <citation type="submission" date="2019-08" db="EMBL/GenBank/DDBJ databases">
        <title>Five species of Acinetobacter isolated from floral nectar and animal pollinators.</title>
        <authorList>
            <person name="Hendry T.A."/>
        </authorList>
    </citation>
    <scope>NUCLEOTIDE SEQUENCE [LARGE SCALE GENOMIC DNA]</scope>
    <source>
        <strain evidence="2 3">MD18.27</strain>
    </source>
</reference>
<accession>A0ABU6DSJ3</accession>
<comment type="caution">
    <text evidence="2">The sequence shown here is derived from an EMBL/GenBank/DDBJ whole genome shotgun (WGS) entry which is preliminary data.</text>
</comment>
<dbReference type="PANTHER" id="PTHR33747:SF1">
    <property type="entry name" value="ADENYLATE CYCLASE-ASSOCIATED CAP C-TERMINAL DOMAIN-CONTAINING PROTEIN"/>
    <property type="match status" value="1"/>
</dbReference>